<dbReference type="SMART" id="SM00246">
    <property type="entry name" value="WH2"/>
    <property type="match status" value="2"/>
</dbReference>
<evidence type="ECO:0000256" key="1">
    <source>
        <dbReference type="SAM" id="MobiDB-lite"/>
    </source>
</evidence>
<organism evidence="3">
    <name type="scientific">Ceratitis capitata</name>
    <name type="common">Mediterranean fruit fly</name>
    <name type="synonym">Tephritis capitata</name>
    <dbReference type="NCBI Taxonomy" id="7213"/>
    <lineage>
        <taxon>Eukaryota</taxon>
        <taxon>Metazoa</taxon>
        <taxon>Ecdysozoa</taxon>
        <taxon>Arthropoda</taxon>
        <taxon>Hexapoda</taxon>
        <taxon>Insecta</taxon>
        <taxon>Pterygota</taxon>
        <taxon>Neoptera</taxon>
        <taxon>Endopterygota</taxon>
        <taxon>Diptera</taxon>
        <taxon>Brachycera</taxon>
        <taxon>Muscomorpha</taxon>
        <taxon>Tephritoidea</taxon>
        <taxon>Tephritidae</taxon>
        <taxon>Ceratitis</taxon>
        <taxon>Ceratitis</taxon>
    </lineage>
</organism>
<accession>W8AHW0</accession>
<dbReference type="OrthoDB" id="8963340at2759"/>
<evidence type="ECO:0000259" key="2">
    <source>
        <dbReference type="PROSITE" id="PS51082"/>
    </source>
</evidence>
<dbReference type="Pfam" id="PF02205">
    <property type="entry name" value="WH2"/>
    <property type="match status" value="2"/>
</dbReference>
<feature type="region of interest" description="Disordered" evidence="1">
    <location>
        <begin position="49"/>
        <end position="129"/>
    </location>
</feature>
<sequence>MAEPTTTDAPAAETKRPIAQLPVVPDVRSALLESIRKGTTLKKVDTAALSTGSGDSHSDLMSEIRGGFELKPSHDRTPVNRNSDDGSGPAGSDELAVALRRALLERERVMQPSDDENDDSSGNDDDWED</sequence>
<dbReference type="AlphaFoldDB" id="W8AHW0"/>
<dbReference type="EMBL" id="GAMC01021302">
    <property type="protein sequence ID" value="JAB85253.1"/>
    <property type="molecule type" value="mRNA"/>
</dbReference>
<dbReference type="EMBL" id="GAMC01021300">
    <property type="protein sequence ID" value="JAB85255.1"/>
    <property type="molecule type" value="mRNA"/>
</dbReference>
<proteinExistence type="evidence at transcript level"/>
<evidence type="ECO:0000313" key="3">
    <source>
        <dbReference type="EMBL" id="JAB85257.1"/>
    </source>
</evidence>
<feature type="domain" description="WH2" evidence="2">
    <location>
        <begin position="56"/>
        <end position="73"/>
    </location>
</feature>
<feature type="compositionally biased region" description="Acidic residues" evidence="1">
    <location>
        <begin position="113"/>
        <end position="129"/>
    </location>
</feature>
<reference evidence="3" key="2">
    <citation type="journal article" date="2014" name="BMC Genomics">
        <title>A genomic perspective to assessing quality of mass-reared SIT flies used in Mediterranean fruit fly (Ceratitis capitata) eradication in California.</title>
        <authorList>
            <person name="Calla B."/>
            <person name="Hall B."/>
            <person name="Hou S."/>
            <person name="Geib S.M."/>
        </authorList>
    </citation>
    <scope>NUCLEOTIDE SEQUENCE</scope>
</reference>
<feature type="domain" description="WH2" evidence="2">
    <location>
        <begin position="27"/>
        <end position="44"/>
    </location>
</feature>
<dbReference type="Gene3D" id="6.10.280.150">
    <property type="match status" value="1"/>
</dbReference>
<dbReference type="PROSITE" id="PS51082">
    <property type="entry name" value="WH2"/>
    <property type="match status" value="2"/>
</dbReference>
<name>W8AHW0_CERCA</name>
<dbReference type="GO" id="GO:0003779">
    <property type="term" value="F:actin binding"/>
    <property type="evidence" value="ECO:0007669"/>
    <property type="project" value="InterPro"/>
</dbReference>
<protein>
    <recommendedName>
        <fullName evidence="2">WH2 domain-containing protein</fullName>
    </recommendedName>
</protein>
<feature type="compositionally biased region" description="Basic and acidic residues" evidence="1">
    <location>
        <begin position="56"/>
        <end position="84"/>
    </location>
</feature>
<dbReference type="EMBL" id="GAMC01021298">
    <property type="protein sequence ID" value="JAB85257.1"/>
    <property type="molecule type" value="mRNA"/>
</dbReference>
<dbReference type="InterPro" id="IPR003124">
    <property type="entry name" value="WH2_dom"/>
</dbReference>
<reference evidence="3" key="1">
    <citation type="submission" date="2013-07" db="EMBL/GenBank/DDBJ databases">
        <authorList>
            <person name="Geib S."/>
        </authorList>
    </citation>
    <scope>NUCLEOTIDE SEQUENCE</scope>
</reference>